<name>A0A8K1FAD2_PYTOL</name>
<dbReference type="Gene3D" id="3.80.10.10">
    <property type="entry name" value="Ribonuclease Inhibitor"/>
    <property type="match status" value="1"/>
</dbReference>
<protein>
    <submittedName>
        <fullName evidence="2">Uncharacterized protein</fullName>
    </submittedName>
</protein>
<feature type="region of interest" description="Disordered" evidence="1">
    <location>
        <begin position="160"/>
        <end position="180"/>
    </location>
</feature>
<dbReference type="AlphaFoldDB" id="A0A8K1FAD2"/>
<evidence type="ECO:0000256" key="1">
    <source>
        <dbReference type="SAM" id="MobiDB-lite"/>
    </source>
</evidence>
<dbReference type="InterPro" id="IPR032675">
    <property type="entry name" value="LRR_dom_sf"/>
</dbReference>
<accession>A0A8K1FAD2</accession>
<dbReference type="OrthoDB" id="121666at2759"/>
<gene>
    <name evidence="2" type="ORF">Poli38472_014717</name>
</gene>
<sequence>MVTISNMTMIPKGVRMRNSPFITVIFCGTNLTRLPDDLGQAWDHAFTFFFELSPGLKELPASVSEWQVSALSLSSNGIEFIPKGTRFGDSVSALSLGFNPVRSIPSSIMELPSLTFIDARGTDISELPAPTSIGQGSSSGGDGGMTPPKVVEAAGSPMCERMLQPPAPGESGGGSEPQTIVNCEDPLTVRTWYPLSQSFKYFAMTSE</sequence>
<proteinExistence type="predicted"/>
<comment type="caution">
    <text evidence="2">The sequence shown here is derived from an EMBL/GenBank/DDBJ whole genome shotgun (WGS) entry which is preliminary data.</text>
</comment>
<dbReference type="Proteomes" id="UP000794436">
    <property type="component" value="Unassembled WGS sequence"/>
</dbReference>
<dbReference type="SUPFAM" id="SSF52058">
    <property type="entry name" value="L domain-like"/>
    <property type="match status" value="1"/>
</dbReference>
<reference evidence="2" key="1">
    <citation type="submission" date="2019-03" db="EMBL/GenBank/DDBJ databases">
        <title>Long read genome sequence of the mycoparasitic Pythium oligandrum ATCC 38472 isolated from sugarbeet rhizosphere.</title>
        <authorList>
            <person name="Gaulin E."/>
        </authorList>
    </citation>
    <scope>NUCLEOTIDE SEQUENCE</scope>
    <source>
        <strain evidence="2">ATCC 38472_TT</strain>
    </source>
</reference>
<dbReference type="EMBL" id="SPLM01000151">
    <property type="protein sequence ID" value="TMW54946.1"/>
    <property type="molecule type" value="Genomic_DNA"/>
</dbReference>
<organism evidence="2 3">
    <name type="scientific">Pythium oligandrum</name>
    <name type="common">Mycoparasitic fungus</name>
    <dbReference type="NCBI Taxonomy" id="41045"/>
    <lineage>
        <taxon>Eukaryota</taxon>
        <taxon>Sar</taxon>
        <taxon>Stramenopiles</taxon>
        <taxon>Oomycota</taxon>
        <taxon>Peronosporomycetes</taxon>
        <taxon>Pythiales</taxon>
        <taxon>Pythiaceae</taxon>
        <taxon>Pythium</taxon>
    </lineage>
</organism>
<keyword evidence="3" id="KW-1185">Reference proteome</keyword>
<evidence type="ECO:0000313" key="3">
    <source>
        <dbReference type="Proteomes" id="UP000794436"/>
    </source>
</evidence>
<feature type="region of interest" description="Disordered" evidence="1">
    <location>
        <begin position="127"/>
        <end position="148"/>
    </location>
</feature>
<evidence type="ECO:0000313" key="2">
    <source>
        <dbReference type="EMBL" id="TMW54946.1"/>
    </source>
</evidence>